<dbReference type="CDD" id="cd05233">
    <property type="entry name" value="SDR_c"/>
    <property type="match status" value="1"/>
</dbReference>
<accession>A0A8H6JSA2</accession>
<evidence type="ECO:0000256" key="3">
    <source>
        <dbReference type="ARBA" id="ARBA00023002"/>
    </source>
</evidence>
<dbReference type="AlphaFoldDB" id="A0A8H6JSA2"/>
<dbReference type="InterPro" id="IPR002347">
    <property type="entry name" value="SDR_fam"/>
</dbReference>
<dbReference type="PANTHER" id="PTHR42760:SF83">
    <property type="entry name" value="(3R)-3-HYDROXYACYL-COA DEHYDROGENASE"/>
    <property type="match status" value="1"/>
</dbReference>
<organism evidence="5 6">
    <name type="scientific">Colletotrichum plurivorum</name>
    <dbReference type="NCBI Taxonomy" id="2175906"/>
    <lineage>
        <taxon>Eukaryota</taxon>
        <taxon>Fungi</taxon>
        <taxon>Dikarya</taxon>
        <taxon>Ascomycota</taxon>
        <taxon>Pezizomycotina</taxon>
        <taxon>Sordariomycetes</taxon>
        <taxon>Hypocreomycetidae</taxon>
        <taxon>Glomerellales</taxon>
        <taxon>Glomerellaceae</taxon>
        <taxon>Colletotrichum</taxon>
        <taxon>Colletotrichum orchidearum species complex</taxon>
    </lineage>
</organism>
<dbReference type="EMBL" id="WIGO01000307">
    <property type="protein sequence ID" value="KAF6818083.1"/>
    <property type="molecule type" value="Genomic_DNA"/>
</dbReference>
<evidence type="ECO:0000256" key="1">
    <source>
        <dbReference type="ARBA" id="ARBA00006484"/>
    </source>
</evidence>
<evidence type="ECO:0000313" key="6">
    <source>
        <dbReference type="Proteomes" id="UP000654918"/>
    </source>
</evidence>
<dbReference type="Pfam" id="PF13561">
    <property type="entry name" value="adh_short_C2"/>
    <property type="match status" value="1"/>
</dbReference>
<evidence type="ECO:0000256" key="2">
    <source>
        <dbReference type="ARBA" id="ARBA00022857"/>
    </source>
</evidence>
<gene>
    <name evidence="5" type="ORF">CPLU01_13404</name>
</gene>
<protein>
    <submittedName>
        <fullName evidence="5">Short-chain dehydrogenase</fullName>
    </submittedName>
</protein>
<dbReference type="SUPFAM" id="SSF51735">
    <property type="entry name" value="NAD(P)-binding Rossmann-fold domains"/>
    <property type="match status" value="1"/>
</dbReference>
<evidence type="ECO:0000256" key="4">
    <source>
        <dbReference type="ARBA" id="ARBA00023308"/>
    </source>
</evidence>
<dbReference type="Proteomes" id="UP000654918">
    <property type="component" value="Unassembled WGS sequence"/>
</dbReference>
<dbReference type="PANTHER" id="PTHR42760">
    <property type="entry name" value="SHORT-CHAIN DEHYDROGENASES/REDUCTASES FAMILY MEMBER"/>
    <property type="match status" value="1"/>
</dbReference>
<dbReference type="FunFam" id="3.40.50.720:FF:000417">
    <property type="entry name" value="Glucose 1-dehydrogenase, putative"/>
    <property type="match status" value="1"/>
</dbReference>
<dbReference type="GO" id="GO:0016616">
    <property type="term" value="F:oxidoreductase activity, acting on the CH-OH group of donors, NAD or NADP as acceptor"/>
    <property type="evidence" value="ECO:0007669"/>
    <property type="project" value="TreeGrafter"/>
</dbReference>
<dbReference type="Gene3D" id="3.40.50.720">
    <property type="entry name" value="NAD(P)-binding Rossmann-like Domain"/>
    <property type="match status" value="1"/>
</dbReference>
<keyword evidence="2" id="KW-0521">NADP</keyword>
<comment type="caution">
    <text evidence="5">The sequence shown here is derived from an EMBL/GenBank/DDBJ whole genome shotgun (WGS) entry which is preliminary data.</text>
</comment>
<keyword evidence="3" id="KW-0560">Oxidoreductase</keyword>
<proteinExistence type="inferred from homology"/>
<sequence length="271" mass="28717">MTLSGSRLLRGKTAAVTGGTTGIGRQITLEYLRQGANVAVNHLGLPRDEHHRLSLHEEAEAMKKAAPADLPTGELIDLAGDITDPEVTRALCEAAAEKWGSLDIFVANAAVYQPAEFLTCPKDVFDFGVKVNVNGAFYSCQAAANQMVKQGRGGSIIGISSISALLGGGMQAHYGPTKAAVLSMIQSMAVALAPHRIRCNAILPGTIRTQLSDLDKQSQEKRDYLEKRILLGVGKPQDLAGPAVFLGCSELSGYMTGAQMLVDGGMFVHLQ</sequence>
<dbReference type="GO" id="GO:0019301">
    <property type="term" value="P:rhamnose catabolic process"/>
    <property type="evidence" value="ECO:0007669"/>
    <property type="project" value="UniProtKB-ARBA"/>
</dbReference>
<dbReference type="GO" id="GO:0048038">
    <property type="term" value="F:quinone binding"/>
    <property type="evidence" value="ECO:0007669"/>
    <property type="project" value="TreeGrafter"/>
</dbReference>
<dbReference type="PRINTS" id="PR00080">
    <property type="entry name" value="SDRFAMILY"/>
</dbReference>
<comment type="similarity">
    <text evidence="1">Belongs to the short-chain dehydrogenases/reductases (SDR) family.</text>
</comment>
<name>A0A8H6JSA2_9PEZI</name>
<evidence type="ECO:0000313" key="5">
    <source>
        <dbReference type="EMBL" id="KAF6818083.1"/>
    </source>
</evidence>
<dbReference type="PRINTS" id="PR00081">
    <property type="entry name" value="GDHRDH"/>
</dbReference>
<keyword evidence="4" id="KW-0684">Rhamnose metabolism</keyword>
<reference evidence="5" key="1">
    <citation type="journal article" date="2020" name="Phytopathology">
        <title>Genome Sequence Resources of Colletotrichum truncatum, C. plurivorum, C. musicola, and C. sojae: Four Species Pathogenic to Soybean (Glycine max).</title>
        <authorList>
            <person name="Rogerio F."/>
            <person name="Boufleur T.R."/>
            <person name="Ciampi-Guillardi M."/>
            <person name="Sukno S.A."/>
            <person name="Thon M.R."/>
            <person name="Massola Junior N.S."/>
            <person name="Baroncelli R."/>
        </authorList>
    </citation>
    <scope>NUCLEOTIDE SEQUENCE</scope>
    <source>
        <strain evidence="5">LFN00145</strain>
    </source>
</reference>
<keyword evidence="6" id="KW-1185">Reference proteome</keyword>
<dbReference type="GO" id="GO:0006633">
    <property type="term" value="P:fatty acid biosynthetic process"/>
    <property type="evidence" value="ECO:0007669"/>
    <property type="project" value="TreeGrafter"/>
</dbReference>
<dbReference type="InterPro" id="IPR036291">
    <property type="entry name" value="NAD(P)-bd_dom_sf"/>
</dbReference>